<feature type="compositionally biased region" description="Basic and acidic residues" evidence="1">
    <location>
        <begin position="156"/>
        <end position="166"/>
    </location>
</feature>
<protein>
    <submittedName>
        <fullName evidence="2">Uncharacterized protein</fullName>
    </submittedName>
</protein>
<dbReference type="Gramene" id="XM_028332791.1">
    <property type="protein sequence ID" value="XP_028188592.1"/>
    <property type="gene ID" value="LOC114375047"/>
</dbReference>
<dbReference type="Proteomes" id="UP000289340">
    <property type="component" value="Chromosome 11"/>
</dbReference>
<reference evidence="3 4" key="2">
    <citation type="submission" date="2018-09" db="EMBL/GenBank/DDBJ databases">
        <title>A high-quality reference genome of wild soybean provides a powerful tool to mine soybean genomes.</title>
        <authorList>
            <person name="Xie M."/>
            <person name="Chung C.Y.L."/>
            <person name="Li M.-W."/>
            <person name="Wong F.-L."/>
            <person name="Chan T.-F."/>
            <person name="Lam H.-M."/>
        </authorList>
    </citation>
    <scope>NUCLEOTIDE SEQUENCE [LARGE SCALE GENOMIC DNA]</scope>
    <source>
        <strain evidence="4">cv. W05</strain>
        <tissue evidence="3">Hypocotyl of etiolated seedlings</tissue>
    </source>
</reference>
<evidence type="ECO:0000313" key="2">
    <source>
        <dbReference type="EMBL" id="KHN06215.1"/>
    </source>
</evidence>
<dbReference type="EMBL" id="QZWG01000011">
    <property type="protein sequence ID" value="RZB79695.1"/>
    <property type="molecule type" value="Genomic_DNA"/>
</dbReference>
<evidence type="ECO:0000313" key="3">
    <source>
        <dbReference type="EMBL" id="RZB79695.1"/>
    </source>
</evidence>
<dbReference type="AlphaFoldDB" id="A0A0B2PA55"/>
<evidence type="ECO:0000256" key="1">
    <source>
        <dbReference type="SAM" id="MobiDB-lite"/>
    </source>
</evidence>
<dbReference type="PANTHER" id="PTHR36707:SF1">
    <property type="entry name" value="T20M3.17 PROTEIN"/>
    <property type="match status" value="1"/>
</dbReference>
<proteinExistence type="predicted"/>
<sequence length="289" mass="32099">MSLTGTVNDDATATNSPCCSEVSGSVSYCGCSSNNSSTHLCIKCDFNCDSLLTLENEDSKWMISDSKPYYGCCSSEKPSSPLSTNGIIHFDRSEDNNISVEHLLEIEGMQEFNADEPLFWPFEGKFNWNYSEESRSPFCISPRKKVVFGSRSMTSRIEESKRKDDGSECSVTSEPSRIVMPSKGSALVVNSELNDEKVVLKSRDGNKLIFVDNLNEDHGPNYELLPLARGDFSLDQEPEIPIEALVGLKEFDGHEGLDSEFNGDDVFMLEESLLITHASECVVSKKDEY</sequence>
<dbReference type="Gramene" id="XM_028332792.1">
    <property type="protein sequence ID" value="XP_028188593.1"/>
    <property type="gene ID" value="LOC114375047"/>
</dbReference>
<dbReference type="Gramene" id="XM_028332790.1">
    <property type="protein sequence ID" value="XP_028188591.1"/>
    <property type="gene ID" value="LOC114375047"/>
</dbReference>
<dbReference type="EMBL" id="KN667679">
    <property type="protein sequence ID" value="KHN06215.1"/>
    <property type="molecule type" value="Genomic_DNA"/>
</dbReference>
<keyword evidence="4" id="KW-1185">Reference proteome</keyword>
<dbReference type="EMBL" id="QZWG01000011">
    <property type="protein sequence ID" value="RZB79698.1"/>
    <property type="molecule type" value="Genomic_DNA"/>
</dbReference>
<dbReference type="Proteomes" id="UP000053555">
    <property type="component" value="Unassembled WGS sequence"/>
</dbReference>
<name>A0A0B2PA55_GLYSO</name>
<reference evidence="2" key="1">
    <citation type="submission" date="2014-07" db="EMBL/GenBank/DDBJ databases">
        <title>Identification of a novel salt tolerance gene in wild soybean by whole-genome sequencing.</title>
        <authorList>
            <person name="Lam H.-M."/>
            <person name="Qi X."/>
            <person name="Li M.-W."/>
            <person name="Liu X."/>
            <person name="Xie M."/>
            <person name="Ni M."/>
            <person name="Xu X."/>
        </authorList>
    </citation>
    <scope>NUCLEOTIDE SEQUENCE [LARGE SCALE GENOMIC DNA]</scope>
    <source>
        <tissue evidence="2">Root</tissue>
    </source>
</reference>
<feature type="region of interest" description="Disordered" evidence="1">
    <location>
        <begin position="156"/>
        <end position="175"/>
    </location>
</feature>
<gene>
    <name evidence="3" type="ORF">D0Y65_029783</name>
    <name evidence="2" type="ORF">glysoja_031657</name>
</gene>
<dbReference type="EMBL" id="QZWG01000011">
    <property type="protein sequence ID" value="RZB79696.1"/>
    <property type="molecule type" value="Genomic_DNA"/>
</dbReference>
<dbReference type="PANTHER" id="PTHR36707">
    <property type="entry name" value="T20M3.17 PROTEIN"/>
    <property type="match status" value="1"/>
</dbReference>
<organism evidence="2">
    <name type="scientific">Glycine soja</name>
    <name type="common">Wild soybean</name>
    <dbReference type="NCBI Taxonomy" id="3848"/>
    <lineage>
        <taxon>Eukaryota</taxon>
        <taxon>Viridiplantae</taxon>
        <taxon>Streptophyta</taxon>
        <taxon>Embryophyta</taxon>
        <taxon>Tracheophyta</taxon>
        <taxon>Spermatophyta</taxon>
        <taxon>Magnoliopsida</taxon>
        <taxon>eudicotyledons</taxon>
        <taxon>Gunneridae</taxon>
        <taxon>Pentapetalae</taxon>
        <taxon>rosids</taxon>
        <taxon>fabids</taxon>
        <taxon>Fabales</taxon>
        <taxon>Fabaceae</taxon>
        <taxon>Papilionoideae</taxon>
        <taxon>50 kb inversion clade</taxon>
        <taxon>NPAAA clade</taxon>
        <taxon>indigoferoid/millettioid clade</taxon>
        <taxon>Phaseoleae</taxon>
        <taxon>Glycine</taxon>
        <taxon>Glycine subgen. Soja</taxon>
    </lineage>
</organism>
<accession>A0A0B2PA55</accession>
<evidence type="ECO:0000313" key="4">
    <source>
        <dbReference type="Proteomes" id="UP000289340"/>
    </source>
</evidence>
<dbReference type="EMBL" id="QZWG01000011">
    <property type="protein sequence ID" value="RZB79697.1"/>
    <property type="molecule type" value="Genomic_DNA"/>
</dbReference>